<feature type="transmembrane region" description="Helical" evidence="6">
    <location>
        <begin position="48"/>
        <end position="67"/>
    </location>
</feature>
<dbReference type="SUPFAM" id="SSF56281">
    <property type="entry name" value="Metallo-hydrolase/oxidoreductase"/>
    <property type="match status" value="1"/>
</dbReference>
<dbReference type="PANTHER" id="PTHR30619">
    <property type="entry name" value="DNA INTERNALIZATION/COMPETENCE PROTEIN COMEC/REC2"/>
    <property type="match status" value="1"/>
</dbReference>
<evidence type="ECO:0000256" key="2">
    <source>
        <dbReference type="ARBA" id="ARBA00022475"/>
    </source>
</evidence>
<dbReference type="GO" id="GO:0005886">
    <property type="term" value="C:plasma membrane"/>
    <property type="evidence" value="ECO:0007669"/>
    <property type="project" value="UniProtKB-SubCell"/>
</dbReference>
<feature type="transmembrane region" description="Helical" evidence="6">
    <location>
        <begin position="512"/>
        <end position="530"/>
    </location>
</feature>
<feature type="domain" description="Metallo-beta-lactamase" evidence="7">
    <location>
        <begin position="571"/>
        <end position="773"/>
    </location>
</feature>
<feature type="transmembrane region" description="Helical" evidence="6">
    <location>
        <begin position="20"/>
        <end position="42"/>
    </location>
</feature>
<sequence>MAVRFSLLSGHTNVSIHQTYQFPFASYPAIRITLLLAAGIIVDYQADLSLSVWTLIFGFAAIFYLIAEVTYRKSLDSRTYNIAILSYLGLILSFGGTWHSFWDYRDLPEEAQVINTYTWEELTFSGNIHQIKQTSTGKFQVDVDVETTIFPDDLVWDKSFTLRAVLNPAYHNVPVDLELGNKITFVATVYPLEEKRNPSEFNYKQYLASQNIHAQVGIQQITSITPVHTNWRWTFLRKHVLNAIDNNFSKESSSLAKALLIGYKNELAREDKISFSRAGLSHIMAVSGLHVGFLLFPFWLVIPFFWTLKYGKQIGITLLIITLFIYAGLTDFSPSVTRASLVGILLAYGKLFHKVRDSKNLTAVAALIILLINPSDLFSIGFQLSFGAVYIILLTAPVIQRRLPAWIRFSWYGKPIMIIIISFIVQVGLFPLLAYYFGEFSLVGPLANAFVIPFLGIVVPFALAVLLITPFASDVAQTLNYPVDIFLQWLHNFVDFAANLPWSWVQVHVDSLLFFGIWIVIIFFIASLPIPKLRWKFLALLLLVSCLHQGNRVVHKLSPTTLNLTFFDVGQGDAALISTPNNKHFLIDVGRWQPDYNSAKYIIIPHLKEQGIEKLDAVFLSHPHADHIGGILEIIDSFPVDTIYNSGTSYNSQLYKTYNRKASEHKIPIKSLHAGDQINIDPAIRMFVYGPQKSVAQSNVNNRSLVLELIYGDTEFLFMGDAEHRQEKNILKHFPGLINTDFLKVGHHGSKTSSGTLLLQSTTPHIGVVSLAKSNRFGHPHREASRRIHEYISSLYFTSLEGAVQFSSDGKNIYKQ</sequence>
<feature type="transmembrane region" description="Helical" evidence="6">
    <location>
        <begin position="283"/>
        <end position="306"/>
    </location>
</feature>
<evidence type="ECO:0000313" key="8">
    <source>
        <dbReference type="EMBL" id="PAU95264.1"/>
    </source>
</evidence>
<feature type="transmembrane region" description="Helical" evidence="6">
    <location>
        <begin position="79"/>
        <end position="98"/>
    </location>
</feature>
<comment type="subcellular location">
    <subcellularLocation>
        <location evidence="1">Cell membrane</location>
        <topology evidence="1">Multi-pass membrane protein</topology>
    </subcellularLocation>
</comment>
<dbReference type="InterPro" id="IPR001279">
    <property type="entry name" value="Metallo-B-lactamas"/>
</dbReference>
<keyword evidence="3 6" id="KW-0812">Transmembrane</keyword>
<dbReference type="InterPro" id="IPR036866">
    <property type="entry name" value="RibonucZ/Hydroxyglut_hydro"/>
</dbReference>
<evidence type="ECO:0000256" key="1">
    <source>
        <dbReference type="ARBA" id="ARBA00004651"/>
    </source>
</evidence>
<dbReference type="AlphaFoldDB" id="A0A2A2GE49"/>
<dbReference type="CDD" id="cd07731">
    <property type="entry name" value="ComA-like_MBL-fold"/>
    <property type="match status" value="1"/>
</dbReference>
<proteinExistence type="predicted"/>
<organism evidence="8 9">
    <name type="scientific">Fodinibius salipaludis</name>
    <dbReference type="NCBI Taxonomy" id="2032627"/>
    <lineage>
        <taxon>Bacteria</taxon>
        <taxon>Pseudomonadati</taxon>
        <taxon>Balneolota</taxon>
        <taxon>Balneolia</taxon>
        <taxon>Balneolales</taxon>
        <taxon>Balneolaceae</taxon>
        <taxon>Fodinibius</taxon>
    </lineage>
</organism>
<evidence type="ECO:0000313" key="9">
    <source>
        <dbReference type="Proteomes" id="UP000218831"/>
    </source>
</evidence>
<dbReference type="InterPro" id="IPR025405">
    <property type="entry name" value="DUF4131"/>
</dbReference>
<dbReference type="Gene3D" id="3.60.15.10">
    <property type="entry name" value="Ribonuclease Z/Hydroxyacylglutathione hydrolase-like"/>
    <property type="match status" value="1"/>
</dbReference>
<comment type="caution">
    <text evidence="8">The sequence shown here is derived from an EMBL/GenBank/DDBJ whole genome shotgun (WGS) entry which is preliminary data.</text>
</comment>
<dbReference type="SMART" id="SM00849">
    <property type="entry name" value="Lactamase_B"/>
    <property type="match status" value="1"/>
</dbReference>
<protein>
    <submittedName>
        <fullName evidence="8">DNA internalization-related competence protein ComEC/Rec2</fullName>
    </submittedName>
</protein>
<evidence type="ECO:0000256" key="5">
    <source>
        <dbReference type="ARBA" id="ARBA00023136"/>
    </source>
</evidence>
<dbReference type="Pfam" id="PF13567">
    <property type="entry name" value="DUF4131"/>
    <property type="match status" value="1"/>
</dbReference>
<dbReference type="PANTHER" id="PTHR30619:SF7">
    <property type="entry name" value="BETA-LACTAMASE DOMAIN PROTEIN"/>
    <property type="match status" value="1"/>
</dbReference>
<feature type="transmembrane region" description="Helical" evidence="6">
    <location>
        <begin position="364"/>
        <end position="396"/>
    </location>
</feature>
<dbReference type="GO" id="GO:0030420">
    <property type="term" value="P:establishment of competence for transformation"/>
    <property type="evidence" value="ECO:0007669"/>
    <property type="project" value="InterPro"/>
</dbReference>
<dbReference type="InterPro" id="IPR004797">
    <property type="entry name" value="Competence_ComEC/Rec2"/>
</dbReference>
<dbReference type="OrthoDB" id="9761531at2"/>
<dbReference type="InterPro" id="IPR052159">
    <property type="entry name" value="Competence_DNA_uptake"/>
</dbReference>
<keyword evidence="5 6" id="KW-0472">Membrane</keyword>
<dbReference type="NCBIfam" id="TIGR00361">
    <property type="entry name" value="ComEC_Rec2"/>
    <property type="match status" value="1"/>
</dbReference>
<dbReference type="NCBIfam" id="TIGR00360">
    <property type="entry name" value="ComEC_N-term"/>
    <property type="match status" value="1"/>
</dbReference>
<evidence type="ECO:0000256" key="3">
    <source>
        <dbReference type="ARBA" id="ARBA00022692"/>
    </source>
</evidence>
<dbReference type="InterPro" id="IPR004477">
    <property type="entry name" value="ComEC_N"/>
</dbReference>
<name>A0A2A2GE49_9BACT</name>
<feature type="transmembrane region" description="Helical" evidence="6">
    <location>
        <begin position="449"/>
        <end position="472"/>
    </location>
</feature>
<feature type="transmembrane region" description="Helical" evidence="6">
    <location>
        <begin position="416"/>
        <end position="437"/>
    </location>
</feature>
<dbReference type="EMBL" id="NSKE01000002">
    <property type="protein sequence ID" value="PAU95264.1"/>
    <property type="molecule type" value="Genomic_DNA"/>
</dbReference>
<dbReference type="Proteomes" id="UP000218831">
    <property type="component" value="Unassembled WGS sequence"/>
</dbReference>
<keyword evidence="4 6" id="KW-1133">Transmembrane helix</keyword>
<evidence type="ECO:0000259" key="7">
    <source>
        <dbReference type="SMART" id="SM00849"/>
    </source>
</evidence>
<dbReference type="InterPro" id="IPR035681">
    <property type="entry name" value="ComA-like_MBL"/>
</dbReference>
<gene>
    <name evidence="8" type="ORF">CK503_03445</name>
</gene>
<accession>A0A2A2GE49</accession>
<reference evidence="8 9" key="1">
    <citation type="submission" date="2017-08" db="EMBL/GenBank/DDBJ databases">
        <title>Aliifodinibius alkalisoli sp. nov., isolated from saline alkaline soil.</title>
        <authorList>
            <person name="Liu D."/>
            <person name="Zhang G."/>
        </authorList>
    </citation>
    <scope>NUCLEOTIDE SEQUENCE [LARGE SCALE GENOMIC DNA]</scope>
    <source>
        <strain evidence="8 9">WN023</strain>
    </source>
</reference>
<evidence type="ECO:0000256" key="6">
    <source>
        <dbReference type="SAM" id="Phobius"/>
    </source>
</evidence>
<feature type="transmembrane region" description="Helical" evidence="6">
    <location>
        <begin position="313"/>
        <end position="329"/>
    </location>
</feature>
<dbReference type="Pfam" id="PF03772">
    <property type="entry name" value="Competence"/>
    <property type="match status" value="1"/>
</dbReference>
<dbReference type="Pfam" id="PF00753">
    <property type="entry name" value="Lactamase_B"/>
    <property type="match status" value="1"/>
</dbReference>
<keyword evidence="2" id="KW-1003">Cell membrane</keyword>
<keyword evidence="9" id="KW-1185">Reference proteome</keyword>
<evidence type="ECO:0000256" key="4">
    <source>
        <dbReference type="ARBA" id="ARBA00022989"/>
    </source>
</evidence>